<dbReference type="InterPro" id="IPR036278">
    <property type="entry name" value="Sialidase_sf"/>
</dbReference>
<feature type="region of interest" description="Disordered" evidence="2">
    <location>
        <begin position="15"/>
        <end position="85"/>
    </location>
</feature>
<feature type="compositionally biased region" description="Basic and acidic residues" evidence="2">
    <location>
        <begin position="819"/>
        <end position="830"/>
    </location>
</feature>
<evidence type="ECO:0000313" key="6">
    <source>
        <dbReference type="Proteomes" id="UP000583944"/>
    </source>
</evidence>
<dbReference type="GO" id="GO:0006689">
    <property type="term" value="P:ganglioside catabolic process"/>
    <property type="evidence" value="ECO:0007669"/>
    <property type="project" value="TreeGrafter"/>
</dbReference>
<dbReference type="InterPro" id="IPR008377">
    <property type="entry name" value="Sialidase_trypan"/>
</dbReference>
<dbReference type="CDD" id="cd15482">
    <property type="entry name" value="Sialidase_non-viral"/>
    <property type="match status" value="1"/>
</dbReference>
<keyword evidence="1" id="KW-0677">Repeat</keyword>
<feature type="domain" description="Sialidase" evidence="3">
    <location>
        <begin position="143"/>
        <end position="490"/>
    </location>
</feature>
<sequence>MTFFISFTHTKKEVKQARTATVHSEGSQRNNNSTHTHRPHTRINILSSVAAVKAPRTHNRTRVAGSSERRKEGRRESGHQRPNMSRHLLHSAVLLLLLMMCSGSGAASAEASNPRNGVIFKGGDLFNDPETENLVQAFHSFRAPSLVYVNGVVVATVEAHYTNTTDKKSCVSLAAKSMKCDGGEWTNGTAIVFDHYDVKIDRLLSPTTFVDGNGDETNALVGGYGTSTAPLTEVTGDGYWVPRIAAGGLIPHDDDDEEKKEFNWGIKSTSGVPYDIWGDYSTNPKRFKQFLGGGGAGIRMEDESRYVLPIQALTNDGKNVSLVILAKGFAYGWEFSNGTSDEGCIQPAVLEWKDKSLLMMTSCEDGSRRVYLSSTMGNRWTEEYDTLSRVWGNSLKRTEHGVQGGFVSATIDEQKVILVSQPVYSGEEGKQETGRLHLWLTDMQRIHDVGPISAENENVAASTLLYATVEVPSLEEEEEKEEKKLYCSYEVAAAEDGKYNIAFVDLTEKLEDMRKVLAAWKEKDAQIANEYGCGNEKDANERRDCDDGDLTKGLVGLLSNTSTDSTWADEYLCVNATVHGKVESTPDGGLTFKGPGAWAEWPVGGMGQTVPYHFANSRFTLVATVSIDKAPETGSSPIPLMGVRMNDAQGTVLFGLSYTHDKKWRIIFNGSRLTLPAHDENAGWEANTKYHVVLQMDYNNGLFVYVDGKRICDTDDYEVEDIYKSFSHKLQKLLSSHSISHFYIGGDGKSNSGNVHVTVCNVLLYNRLLKDNELNPLKKRNVAAAAEAEVSAPKGAPQNSHLSQPSEKDATPSPQKQDLSPEKSKNEKHSAGSGQAPSTDPAGSSTSAAEGKVEDVASGSVGSASSFSPTAGEDSPQKARETDVSSGEDHFESEQEHSSLSVFQPMTEQAEEAIVATPQRKTTEERPQHSTLSDASEDVEESSFHSAPLTSDEQTVDPEERKDTNPHTAVGASSGPDSSHSTEVTPVDGATAAHEPSTDPETAQGHDEVLDGDDAAPGNTSTTPGKNKIPSESNATSHLEHDVLLEHGQFDLSAMALIGESTVHGCVSRVLLLLLLGLWGTAALC</sequence>
<dbReference type="SUPFAM" id="SSF49899">
    <property type="entry name" value="Concanavalin A-like lectins/glucanases"/>
    <property type="match status" value="1"/>
</dbReference>
<accession>A0A7J6XSG0</accession>
<dbReference type="InterPro" id="IPR021287">
    <property type="entry name" value="Trans-sialidase_CS"/>
</dbReference>
<protein>
    <submittedName>
        <fullName evidence="5">Uncharacterized protein</fullName>
    </submittedName>
</protein>
<dbReference type="Pfam" id="PF11052">
    <property type="entry name" value="Tr-sialidase_C"/>
    <property type="match status" value="1"/>
</dbReference>
<dbReference type="EMBL" id="JABDHM010000135">
    <property type="protein sequence ID" value="KAF5217464.1"/>
    <property type="molecule type" value="Genomic_DNA"/>
</dbReference>
<dbReference type="Proteomes" id="UP000583944">
    <property type="component" value="Unassembled WGS sequence"/>
</dbReference>
<dbReference type="PANTHER" id="PTHR10628:SF30">
    <property type="entry name" value="EXO-ALPHA-SIALIDASE"/>
    <property type="match status" value="1"/>
</dbReference>
<evidence type="ECO:0000256" key="2">
    <source>
        <dbReference type="SAM" id="MobiDB-lite"/>
    </source>
</evidence>
<feature type="domain" description="Trans-sialidase C-terminal" evidence="4">
    <location>
        <begin position="551"/>
        <end position="771"/>
    </location>
</feature>
<gene>
    <name evidence="5" type="ORF">ECC02_009678</name>
</gene>
<feature type="compositionally biased region" description="Polar residues" evidence="2">
    <location>
        <begin position="1018"/>
        <end position="1035"/>
    </location>
</feature>
<dbReference type="Gene3D" id="2.60.120.200">
    <property type="match status" value="1"/>
</dbReference>
<dbReference type="InterPro" id="IPR026856">
    <property type="entry name" value="Sialidase_fam"/>
</dbReference>
<proteinExistence type="predicted"/>
<feature type="compositionally biased region" description="Polar residues" evidence="2">
    <location>
        <begin position="975"/>
        <end position="984"/>
    </location>
</feature>
<evidence type="ECO:0000259" key="4">
    <source>
        <dbReference type="Pfam" id="PF22925"/>
    </source>
</evidence>
<dbReference type="GO" id="GO:0005737">
    <property type="term" value="C:cytoplasm"/>
    <property type="evidence" value="ECO:0007669"/>
    <property type="project" value="TreeGrafter"/>
</dbReference>
<name>A0A7J6XSG0_TRYCR</name>
<dbReference type="PANTHER" id="PTHR10628">
    <property type="entry name" value="SIALIDASE"/>
    <property type="match status" value="1"/>
</dbReference>
<feature type="compositionally biased region" description="Polar residues" evidence="2">
    <location>
        <begin position="944"/>
        <end position="953"/>
    </location>
</feature>
<comment type="caution">
    <text evidence="5">The sequence shown here is derived from an EMBL/GenBank/DDBJ whole genome shotgun (WGS) entry which is preliminary data.</text>
</comment>
<dbReference type="GO" id="GO:0016020">
    <property type="term" value="C:membrane"/>
    <property type="evidence" value="ECO:0007669"/>
    <property type="project" value="TreeGrafter"/>
</dbReference>
<dbReference type="PRINTS" id="PR01803">
    <property type="entry name" value="TCSIALIDASE"/>
</dbReference>
<organism evidence="5 6">
    <name type="scientific">Trypanosoma cruzi</name>
    <dbReference type="NCBI Taxonomy" id="5693"/>
    <lineage>
        <taxon>Eukaryota</taxon>
        <taxon>Discoba</taxon>
        <taxon>Euglenozoa</taxon>
        <taxon>Kinetoplastea</taxon>
        <taxon>Metakinetoplastina</taxon>
        <taxon>Trypanosomatida</taxon>
        <taxon>Trypanosomatidae</taxon>
        <taxon>Trypanosoma</taxon>
        <taxon>Schizotrypanum</taxon>
    </lineage>
</organism>
<evidence type="ECO:0000256" key="1">
    <source>
        <dbReference type="ARBA" id="ARBA00022737"/>
    </source>
</evidence>
<dbReference type="VEuPathDB" id="TriTrypDB:ECC02_009678"/>
<dbReference type="GO" id="GO:0004308">
    <property type="term" value="F:exo-alpha-sialidase activity"/>
    <property type="evidence" value="ECO:0007669"/>
    <property type="project" value="InterPro"/>
</dbReference>
<feature type="compositionally biased region" description="Polar residues" evidence="2">
    <location>
        <begin position="832"/>
        <end position="848"/>
    </location>
</feature>
<dbReference type="InterPro" id="IPR055239">
    <property type="entry name" value="TS_C"/>
</dbReference>
<evidence type="ECO:0000313" key="5">
    <source>
        <dbReference type="EMBL" id="KAF5217464.1"/>
    </source>
</evidence>
<dbReference type="GO" id="GO:0009313">
    <property type="term" value="P:oligosaccharide catabolic process"/>
    <property type="evidence" value="ECO:0007669"/>
    <property type="project" value="TreeGrafter"/>
</dbReference>
<dbReference type="AlphaFoldDB" id="A0A7J6XSG0"/>
<feature type="compositionally biased region" description="Low complexity" evidence="2">
    <location>
        <begin position="856"/>
        <end position="866"/>
    </location>
</feature>
<dbReference type="Pfam" id="PF13859">
    <property type="entry name" value="BNR_3"/>
    <property type="match status" value="1"/>
</dbReference>
<dbReference type="Gene3D" id="2.120.10.10">
    <property type="match status" value="1"/>
</dbReference>
<dbReference type="SUPFAM" id="SSF50939">
    <property type="entry name" value="Sialidases"/>
    <property type="match status" value="1"/>
</dbReference>
<feature type="region of interest" description="Disordered" evidence="2">
    <location>
        <begin position="788"/>
        <end position="1035"/>
    </location>
</feature>
<feature type="compositionally biased region" description="Basic and acidic residues" evidence="2">
    <location>
        <begin position="67"/>
        <end position="79"/>
    </location>
</feature>
<dbReference type="InterPro" id="IPR013320">
    <property type="entry name" value="ConA-like_dom_sf"/>
</dbReference>
<feature type="compositionally biased region" description="Polar residues" evidence="2">
    <location>
        <begin position="18"/>
        <end position="34"/>
    </location>
</feature>
<reference evidence="5 6" key="1">
    <citation type="journal article" date="2019" name="Genome Biol. Evol.">
        <title>Nanopore Sequencing Significantly Improves Genome Assembly of the Protozoan Parasite Trypanosoma cruzi.</title>
        <authorList>
            <person name="Diaz-Viraque F."/>
            <person name="Pita S."/>
            <person name="Greif G."/>
            <person name="de Souza R.C.M."/>
            <person name="Iraola G."/>
            <person name="Robello C."/>
        </authorList>
    </citation>
    <scope>NUCLEOTIDE SEQUENCE [LARGE SCALE GENOMIC DNA]</scope>
    <source>
        <strain evidence="5 6">Berenice</strain>
    </source>
</reference>
<dbReference type="InterPro" id="IPR011040">
    <property type="entry name" value="Sialidase"/>
</dbReference>
<evidence type="ECO:0000259" key="3">
    <source>
        <dbReference type="Pfam" id="PF13859"/>
    </source>
</evidence>
<feature type="compositionally biased region" description="Polar residues" evidence="2">
    <location>
        <begin position="898"/>
        <end position="907"/>
    </location>
</feature>
<dbReference type="Pfam" id="PF22925">
    <property type="entry name" value="TS_C"/>
    <property type="match status" value="1"/>
</dbReference>
<feature type="compositionally biased region" description="Basic and acidic residues" evidence="2">
    <location>
        <begin position="875"/>
        <end position="897"/>
    </location>
</feature>